<dbReference type="InterPro" id="IPR036451">
    <property type="entry name" value="CblAdoTrfase-like_sf"/>
</dbReference>
<dbReference type="NCBIfam" id="TIGR00636">
    <property type="entry name" value="PduO_Nterm"/>
    <property type="match status" value="1"/>
</dbReference>
<accession>A0A2H0KAG7</accession>
<dbReference type="PANTHER" id="PTHR12213:SF0">
    <property type="entry name" value="CORRINOID ADENOSYLTRANSFERASE MMAB"/>
    <property type="match status" value="1"/>
</dbReference>
<dbReference type="SUPFAM" id="SSF89028">
    <property type="entry name" value="Cobalamin adenosyltransferase-like"/>
    <property type="match status" value="1"/>
</dbReference>
<keyword evidence="4" id="KW-0169">Cobalamin biosynthesis</keyword>
<feature type="domain" description="Cobalamin adenosyltransferase-like" evidence="5">
    <location>
        <begin position="4"/>
        <end position="177"/>
    </location>
</feature>
<evidence type="ECO:0000256" key="2">
    <source>
        <dbReference type="ARBA" id="ARBA00022741"/>
    </source>
</evidence>
<organism evidence="6 7">
    <name type="scientific">Candidatus Taylorbacteria bacterium CG11_big_fil_rev_8_21_14_0_20_46_11</name>
    <dbReference type="NCBI Taxonomy" id="1975025"/>
    <lineage>
        <taxon>Bacteria</taxon>
        <taxon>Candidatus Tayloriibacteriota</taxon>
    </lineage>
</organism>
<dbReference type="EC" id="2.5.1.17" evidence="4"/>
<proteinExistence type="inferred from homology"/>
<dbReference type="GO" id="GO:0005524">
    <property type="term" value="F:ATP binding"/>
    <property type="evidence" value="ECO:0007669"/>
    <property type="project" value="UniProtKB-UniRule"/>
</dbReference>
<protein>
    <recommendedName>
        <fullName evidence="4">Corrinoid adenosyltransferase</fullName>
        <ecNumber evidence="4">2.5.1.17</ecNumber>
    </recommendedName>
    <alternativeName>
        <fullName evidence="4">Cob(II)alamin adenosyltransferase</fullName>
    </alternativeName>
    <alternativeName>
        <fullName evidence="4">Cob(II)yrinic acid a,c-diamide adenosyltransferase</fullName>
    </alternativeName>
    <alternativeName>
        <fullName evidence="4">Cobinamide/cobalamin adenosyltransferase</fullName>
    </alternativeName>
</protein>
<evidence type="ECO:0000256" key="1">
    <source>
        <dbReference type="ARBA" id="ARBA00022679"/>
    </source>
</evidence>
<reference evidence="6 7" key="1">
    <citation type="submission" date="2017-09" db="EMBL/GenBank/DDBJ databases">
        <title>Depth-based differentiation of microbial function through sediment-hosted aquifers and enrichment of novel symbionts in the deep terrestrial subsurface.</title>
        <authorList>
            <person name="Probst A.J."/>
            <person name="Ladd B."/>
            <person name="Jarett J.K."/>
            <person name="Geller-Mcgrath D.E."/>
            <person name="Sieber C.M."/>
            <person name="Emerson J.B."/>
            <person name="Anantharaman K."/>
            <person name="Thomas B.C."/>
            <person name="Malmstrom R."/>
            <person name="Stieglmeier M."/>
            <person name="Klingl A."/>
            <person name="Woyke T."/>
            <person name="Ryan C.M."/>
            <person name="Banfield J.F."/>
        </authorList>
    </citation>
    <scope>NUCLEOTIDE SEQUENCE [LARGE SCALE GENOMIC DNA]</scope>
    <source>
        <strain evidence="6">CG11_big_fil_rev_8_21_14_0_20_46_11</strain>
    </source>
</reference>
<comment type="pathway">
    <text evidence="4">Cofactor biosynthesis; adenosylcobalamin biosynthesis; adenosylcobalamin from cob(II)yrinate a,c-diamide: step 2/7.</text>
</comment>
<keyword evidence="1 4" id="KW-0808">Transferase</keyword>
<comment type="caution">
    <text evidence="6">The sequence shown here is derived from an EMBL/GenBank/DDBJ whole genome shotgun (WGS) entry which is preliminary data.</text>
</comment>
<keyword evidence="2 4" id="KW-0547">Nucleotide-binding</keyword>
<dbReference type="Pfam" id="PF01923">
    <property type="entry name" value="Cob_adeno_trans"/>
    <property type="match status" value="1"/>
</dbReference>
<evidence type="ECO:0000313" key="7">
    <source>
        <dbReference type="Proteomes" id="UP000229342"/>
    </source>
</evidence>
<dbReference type="GO" id="GO:0009236">
    <property type="term" value="P:cobalamin biosynthetic process"/>
    <property type="evidence" value="ECO:0007669"/>
    <property type="project" value="UniProtKB-UniRule"/>
</dbReference>
<dbReference type="PANTHER" id="PTHR12213">
    <property type="entry name" value="CORRINOID ADENOSYLTRANSFERASE"/>
    <property type="match status" value="1"/>
</dbReference>
<evidence type="ECO:0000256" key="4">
    <source>
        <dbReference type="RuleBase" id="RU366026"/>
    </source>
</evidence>
<comment type="catalytic activity">
    <reaction evidence="4">
        <text>2 cob(II)yrinate a,c diamide + reduced [electron-transfer flavoprotein] + 2 ATP = 2 adenosylcob(III)yrinate a,c-diamide + 2 triphosphate + oxidized [electron-transfer flavoprotein] + 3 H(+)</text>
        <dbReference type="Rhea" id="RHEA:11528"/>
        <dbReference type="Rhea" id="RHEA-COMP:10685"/>
        <dbReference type="Rhea" id="RHEA-COMP:10686"/>
        <dbReference type="ChEBI" id="CHEBI:15378"/>
        <dbReference type="ChEBI" id="CHEBI:18036"/>
        <dbReference type="ChEBI" id="CHEBI:30616"/>
        <dbReference type="ChEBI" id="CHEBI:57692"/>
        <dbReference type="ChEBI" id="CHEBI:58307"/>
        <dbReference type="ChEBI" id="CHEBI:58503"/>
        <dbReference type="ChEBI" id="CHEBI:58537"/>
        <dbReference type="EC" id="2.5.1.17"/>
    </reaction>
</comment>
<sequence>MKYYTAKGDAGTTKLFACPEGTRLSKGEGIFEVLGEVDELNSFVGLCRALVERDVHTTLSQKDRRNLAVTLQSIQEDLFSVQSILAGSPKPFGKAKVTKMEKKIHQFSEVFQKVDSFVIPGATVLGGFLDVARTVSRRVEREYVRECDAHPRQHDSPVVRAYLNRLSSLLYVLARVANHADGGTEQAPTYR</sequence>
<keyword evidence="3 4" id="KW-0067">ATP-binding</keyword>
<comment type="similarity">
    <text evidence="4">Belongs to the Cob(I)alamin adenosyltransferase family.</text>
</comment>
<dbReference type="Gene3D" id="1.20.1200.10">
    <property type="entry name" value="Cobalamin adenosyltransferase-like"/>
    <property type="match status" value="1"/>
</dbReference>
<dbReference type="Proteomes" id="UP000229342">
    <property type="component" value="Unassembled WGS sequence"/>
</dbReference>
<evidence type="ECO:0000313" key="6">
    <source>
        <dbReference type="EMBL" id="PIQ68239.1"/>
    </source>
</evidence>
<evidence type="ECO:0000256" key="3">
    <source>
        <dbReference type="ARBA" id="ARBA00022840"/>
    </source>
</evidence>
<gene>
    <name evidence="6" type="ORF">COV91_05140</name>
</gene>
<name>A0A2H0KAG7_9BACT</name>
<evidence type="ECO:0000259" key="5">
    <source>
        <dbReference type="Pfam" id="PF01923"/>
    </source>
</evidence>
<dbReference type="EMBL" id="PCVG01000068">
    <property type="protein sequence ID" value="PIQ68239.1"/>
    <property type="molecule type" value="Genomic_DNA"/>
</dbReference>
<dbReference type="UniPathway" id="UPA00148">
    <property type="reaction ID" value="UER00233"/>
</dbReference>
<dbReference type="InterPro" id="IPR029499">
    <property type="entry name" value="PduO-typ"/>
</dbReference>
<comment type="catalytic activity">
    <reaction evidence="4">
        <text>2 cob(II)alamin + reduced [electron-transfer flavoprotein] + 2 ATP = 2 adenosylcob(III)alamin + 2 triphosphate + oxidized [electron-transfer flavoprotein] + 3 H(+)</text>
        <dbReference type="Rhea" id="RHEA:28671"/>
        <dbReference type="Rhea" id="RHEA-COMP:10685"/>
        <dbReference type="Rhea" id="RHEA-COMP:10686"/>
        <dbReference type="ChEBI" id="CHEBI:15378"/>
        <dbReference type="ChEBI" id="CHEBI:16304"/>
        <dbReference type="ChEBI" id="CHEBI:18036"/>
        <dbReference type="ChEBI" id="CHEBI:18408"/>
        <dbReference type="ChEBI" id="CHEBI:30616"/>
        <dbReference type="ChEBI" id="CHEBI:57692"/>
        <dbReference type="ChEBI" id="CHEBI:58307"/>
        <dbReference type="EC" id="2.5.1.17"/>
    </reaction>
</comment>
<dbReference type="AlphaFoldDB" id="A0A2H0KAG7"/>
<dbReference type="GO" id="GO:0008817">
    <property type="term" value="F:corrinoid adenosyltransferase activity"/>
    <property type="evidence" value="ECO:0007669"/>
    <property type="project" value="UniProtKB-UniRule"/>
</dbReference>
<dbReference type="InterPro" id="IPR016030">
    <property type="entry name" value="CblAdoTrfase-like"/>
</dbReference>